<sequence>MVFHSEAIPILTEENFSSWQTQITDLFKLEDNDNATLCAIILSKLLTGTQNNVVTSEKEDQAQILWKAILKRFISSEPSNQARVYSYFLNITFNISNIEKFIMEVRSSIVKMEDVGIKIPEEIITYDLLKRLPSSLENINQSITHSKNGEEIKPEILLDHLEIHINELNISAASKAETVTTMYTRKDQKCSGGVYNPNSKTHTKDKCWAMYPEKRLAFLKKKEESQVSSFSTYSSTSQVTTPVKRPGMIQPSSYSRCSIAQP</sequence>
<dbReference type="Pfam" id="PF14223">
    <property type="entry name" value="Retrotran_gag_2"/>
    <property type="match status" value="1"/>
</dbReference>
<feature type="compositionally biased region" description="Polar residues" evidence="1">
    <location>
        <begin position="250"/>
        <end position="262"/>
    </location>
</feature>
<dbReference type="VEuPathDB" id="FungiDB:VP01_8772g1"/>
<name>A0A0L6UAP9_9BASI</name>
<evidence type="ECO:0000256" key="1">
    <source>
        <dbReference type="SAM" id="MobiDB-lite"/>
    </source>
</evidence>
<keyword evidence="3" id="KW-1185">Reference proteome</keyword>
<proteinExistence type="predicted"/>
<evidence type="ECO:0000313" key="3">
    <source>
        <dbReference type="Proteomes" id="UP000037035"/>
    </source>
</evidence>
<comment type="caution">
    <text evidence="2">The sequence shown here is derived from an EMBL/GenBank/DDBJ whole genome shotgun (WGS) entry which is preliminary data.</text>
</comment>
<dbReference type="AlphaFoldDB" id="A0A0L6UAP9"/>
<protein>
    <submittedName>
        <fullName evidence="2">Uncharacterized protein</fullName>
    </submittedName>
</protein>
<dbReference type="OrthoDB" id="2847449at2759"/>
<dbReference type="EMBL" id="LAVV01014351">
    <property type="protein sequence ID" value="KNZ44840.1"/>
    <property type="molecule type" value="Genomic_DNA"/>
</dbReference>
<evidence type="ECO:0000313" key="2">
    <source>
        <dbReference type="EMBL" id="KNZ44840.1"/>
    </source>
</evidence>
<organism evidence="2 3">
    <name type="scientific">Puccinia sorghi</name>
    <dbReference type="NCBI Taxonomy" id="27349"/>
    <lineage>
        <taxon>Eukaryota</taxon>
        <taxon>Fungi</taxon>
        <taxon>Dikarya</taxon>
        <taxon>Basidiomycota</taxon>
        <taxon>Pucciniomycotina</taxon>
        <taxon>Pucciniomycetes</taxon>
        <taxon>Pucciniales</taxon>
        <taxon>Pucciniaceae</taxon>
        <taxon>Puccinia</taxon>
    </lineage>
</organism>
<gene>
    <name evidence="2" type="ORF">VP01_8772g1</name>
</gene>
<feature type="non-terminal residue" evidence="2">
    <location>
        <position position="262"/>
    </location>
</feature>
<feature type="region of interest" description="Disordered" evidence="1">
    <location>
        <begin position="225"/>
        <end position="262"/>
    </location>
</feature>
<dbReference type="Proteomes" id="UP000037035">
    <property type="component" value="Unassembled WGS sequence"/>
</dbReference>
<accession>A0A0L6UAP9</accession>
<feature type="compositionally biased region" description="Low complexity" evidence="1">
    <location>
        <begin position="226"/>
        <end position="241"/>
    </location>
</feature>
<reference evidence="2 3" key="1">
    <citation type="submission" date="2015-08" db="EMBL/GenBank/DDBJ databases">
        <title>Next Generation Sequencing and Analysis of the Genome of Puccinia sorghi L Schw, the Causal Agent of Maize Common Rust.</title>
        <authorList>
            <person name="Rochi L."/>
            <person name="Burguener G."/>
            <person name="Darino M."/>
            <person name="Turjanski A."/>
            <person name="Kreff E."/>
            <person name="Dieguez M.J."/>
            <person name="Sacco F."/>
        </authorList>
    </citation>
    <scope>NUCLEOTIDE SEQUENCE [LARGE SCALE GENOMIC DNA]</scope>
    <source>
        <strain evidence="2 3">RO10H11247</strain>
    </source>
</reference>